<keyword evidence="4" id="KW-1133">Transmembrane helix</keyword>
<keyword evidence="2" id="KW-0677">Repeat</keyword>
<organism evidence="6 7">
    <name type="scientific">Solirubrum puertoriconensis</name>
    <dbReference type="NCBI Taxonomy" id="1751427"/>
    <lineage>
        <taxon>Bacteria</taxon>
        <taxon>Pseudomonadati</taxon>
        <taxon>Bacteroidota</taxon>
        <taxon>Cytophagia</taxon>
        <taxon>Cytophagales</taxon>
    </lineage>
</organism>
<feature type="transmembrane region" description="Helical" evidence="4">
    <location>
        <begin position="74"/>
        <end position="97"/>
    </location>
</feature>
<keyword evidence="7" id="KW-1185">Reference proteome</keyword>
<evidence type="ECO:0000256" key="1">
    <source>
        <dbReference type="ARBA" id="ARBA00022658"/>
    </source>
</evidence>
<dbReference type="PRINTS" id="PR00633">
    <property type="entry name" value="RCCNDNSATION"/>
</dbReference>
<feature type="region of interest" description="Disordered" evidence="3">
    <location>
        <begin position="437"/>
        <end position="459"/>
    </location>
</feature>
<keyword evidence="1" id="KW-0344">Guanine-nucleotide releasing factor</keyword>
<evidence type="ECO:0000313" key="7">
    <source>
        <dbReference type="Proteomes" id="UP000054223"/>
    </source>
</evidence>
<sequence length="459" mass="49364">MNHKQAKLFGPVTTALKLCCLKVSAFLVWPATLLRQARSCFLSMQYSCFPPRVPFNAGLLSSVRLKAQRKQASFVGMASFLLLSLGLIGPVSGQIVAAGGTYTAVIRADSTLWSWGNLTYDPGWESPPDRKTGPAPQGHTVRWQSVAVGEHHALAVRRDGTLWAWGSNARGQVCLGGTARVSSPVQIKSASTWRQVAGGYSHSLAIRTDGTLWGWGYNRAVQTRDVKAANQARSAAGSKTASLPAPMPLGPPGASWRSVAAGERYTLALRSDGTLWAWGQIEDRSVETWADPQQAASIPWRGPIQIGTSTSWQSIAVGYDYALALQQDGTLWAWGNNEHGQLGRGDQSYAPNPVQISPGVRWQCLAAGRSHTLAVRRDGTLWAWGHNDEGQLGDGTTSTRLSPVQIGTDSAWRSVAAGRFHSVAVKRDGTVWTWGNNDAGQLGNSAESTRSPQLVSALR</sequence>
<accession>A0A9X0L5V3</accession>
<dbReference type="PROSITE" id="PS50012">
    <property type="entry name" value="RCC1_3"/>
    <property type="match status" value="5"/>
</dbReference>
<evidence type="ECO:0000256" key="3">
    <source>
        <dbReference type="SAM" id="MobiDB-lite"/>
    </source>
</evidence>
<dbReference type="Pfam" id="PF00415">
    <property type="entry name" value="RCC1"/>
    <property type="match status" value="1"/>
</dbReference>
<dbReference type="GO" id="GO:0005737">
    <property type="term" value="C:cytoplasm"/>
    <property type="evidence" value="ECO:0007669"/>
    <property type="project" value="TreeGrafter"/>
</dbReference>
<feature type="domain" description="RCC1-like" evidence="5">
    <location>
        <begin position="241"/>
        <end position="456"/>
    </location>
</feature>
<evidence type="ECO:0000256" key="2">
    <source>
        <dbReference type="ARBA" id="ARBA00022737"/>
    </source>
</evidence>
<evidence type="ECO:0000313" key="6">
    <source>
        <dbReference type="EMBL" id="KUG09036.1"/>
    </source>
</evidence>
<dbReference type="SUPFAM" id="SSF50985">
    <property type="entry name" value="RCC1/BLIP-II"/>
    <property type="match status" value="2"/>
</dbReference>
<dbReference type="PANTHER" id="PTHR45982:SF1">
    <property type="entry name" value="REGULATOR OF CHROMOSOME CONDENSATION"/>
    <property type="match status" value="1"/>
</dbReference>
<evidence type="ECO:0000256" key="4">
    <source>
        <dbReference type="SAM" id="Phobius"/>
    </source>
</evidence>
<dbReference type="PROSITE" id="PS00626">
    <property type="entry name" value="RCC1_2"/>
    <property type="match status" value="3"/>
</dbReference>
<dbReference type="Proteomes" id="UP000054223">
    <property type="component" value="Unassembled WGS sequence"/>
</dbReference>
<proteinExistence type="predicted"/>
<dbReference type="InterPro" id="IPR051553">
    <property type="entry name" value="Ran_GTPase-activating"/>
</dbReference>
<dbReference type="Gene3D" id="2.130.10.30">
    <property type="entry name" value="Regulator of chromosome condensation 1/beta-lactamase-inhibitor protein II"/>
    <property type="match status" value="3"/>
</dbReference>
<reference evidence="6 7" key="1">
    <citation type="submission" date="2015-11" db="EMBL/GenBank/DDBJ databases">
        <title>Solirubrum puertoriconensis gen. nov. an environmental bacteria isolated in Puerto Rico.</title>
        <authorList>
            <person name="Cuebas-Irizarry M.F."/>
            <person name="Montalvo-Rodriguez R."/>
        </authorList>
    </citation>
    <scope>NUCLEOTIDE SEQUENCE [LARGE SCALE GENOMIC DNA]</scope>
    <source>
        <strain evidence="6 7">MC1A</strain>
    </source>
</reference>
<protein>
    <recommendedName>
        <fullName evidence="5">RCC1-like domain-containing protein</fullName>
    </recommendedName>
</protein>
<comment type="caution">
    <text evidence="6">The sequence shown here is derived from an EMBL/GenBank/DDBJ whole genome shotgun (WGS) entry which is preliminary data.</text>
</comment>
<dbReference type="PANTHER" id="PTHR45982">
    <property type="entry name" value="REGULATOR OF CHROMOSOME CONDENSATION"/>
    <property type="match status" value="1"/>
</dbReference>
<dbReference type="GO" id="GO:0005085">
    <property type="term" value="F:guanyl-nucleotide exchange factor activity"/>
    <property type="evidence" value="ECO:0007669"/>
    <property type="project" value="TreeGrafter"/>
</dbReference>
<dbReference type="InterPro" id="IPR058923">
    <property type="entry name" value="RCC1-like_dom"/>
</dbReference>
<dbReference type="EMBL" id="LNAL01000005">
    <property type="protein sequence ID" value="KUG09036.1"/>
    <property type="molecule type" value="Genomic_DNA"/>
</dbReference>
<dbReference type="InterPro" id="IPR009091">
    <property type="entry name" value="RCC1/BLIP-II"/>
</dbReference>
<gene>
    <name evidence="6" type="ORF">ASU33_19625</name>
</gene>
<keyword evidence="4" id="KW-0472">Membrane</keyword>
<keyword evidence="4" id="KW-0812">Transmembrane</keyword>
<name>A0A9X0L5V3_SOLP1</name>
<dbReference type="InterPro" id="IPR000408">
    <property type="entry name" value="Reg_chr_condens"/>
</dbReference>
<evidence type="ECO:0000259" key="5">
    <source>
        <dbReference type="Pfam" id="PF25390"/>
    </source>
</evidence>
<dbReference type="AlphaFoldDB" id="A0A9X0L5V3"/>
<dbReference type="Pfam" id="PF25390">
    <property type="entry name" value="WD40_RLD"/>
    <property type="match status" value="1"/>
</dbReference>